<accession>A0A0W1SQ39</accession>
<dbReference type="Proteomes" id="UP000053157">
    <property type="component" value="Unassembled WGS sequence"/>
</dbReference>
<evidence type="ECO:0000256" key="1">
    <source>
        <dbReference type="SAM" id="MobiDB-lite"/>
    </source>
</evidence>
<feature type="region of interest" description="Disordered" evidence="1">
    <location>
        <begin position="1"/>
        <end position="26"/>
    </location>
</feature>
<organism evidence="3 4">
    <name type="scientific">Haloferax profundi</name>
    <dbReference type="NCBI Taxonomy" id="1544718"/>
    <lineage>
        <taxon>Archaea</taxon>
        <taxon>Methanobacteriati</taxon>
        <taxon>Methanobacteriota</taxon>
        <taxon>Stenosarchaea group</taxon>
        <taxon>Halobacteria</taxon>
        <taxon>Halobacteriales</taxon>
        <taxon>Haloferacaceae</taxon>
        <taxon>Haloferax</taxon>
    </lineage>
</organism>
<evidence type="ECO:0000259" key="2">
    <source>
        <dbReference type="Pfam" id="PF22763"/>
    </source>
</evidence>
<dbReference type="EMBL" id="LOPV01000133">
    <property type="protein sequence ID" value="KTG28453.1"/>
    <property type="molecule type" value="Genomic_DNA"/>
</dbReference>
<dbReference type="AlphaFoldDB" id="A0A0W1SQ39"/>
<dbReference type="Pfam" id="PF22763">
    <property type="entry name" value="NrS1-1_pol-like_HBD"/>
    <property type="match status" value="1"/>
</dbReference>
<keyword evidence="4" id="KW-1185">Reference proteome</keyword>
<reference evidence="3 4" key="1">
    <citation type="submission" date="2015-12" db="EMBL/GenBank/DDBJ databases">
        <title>Haloferax profundi sp. nov. isolated from the Discovery deep brine-seawater interface in the Red Sea.</title>
        <authorList>
            <person name="Zhang G."/>
            <person name="Stingl U."/>
            <person name="Rashid M."/>
        </authorList>
    </citation>
    <scope>NUCLEOTIDE SEQUENCE [LARGE SCALE GENOMIC DNA]</scope>
    <source>
        <strain evidence="3 4">SB29</strain>
    </source>
</reference>
<sequence length="347" mass="38813">MSSHDTTETEVSPDDYERTVPSSHIVTEPNAIPDVLKQNSEWLVVLIPSDSDKGKPPIAPNGGSGWADESRELLDFDTAYETAVEMVCTPRVNTEEGDRVALGYRFTSEDGFTGIDIDDAERLKLVEDVLQNFENAYIEWSVSGEGQHIIVKANAGDSPGGKLPLCDDGNVSVEIYDKDRYFVFTGDAIQTSEVGESSQEQVDELLERVTPSQDNRSSPPITSIGRQQAQEYTHYFGEDNSRPTITDILNTAEKYDREFRMLFRGGTSGYPSQSEADMALASKLAFWCRGDLFLMDRCFRRSNCYDSRGQSTAKWDEAHYGTGETYGERTLKKAIENNSERFEGSYL</sequence>
<comment type="caution">
    <text evidence="3">The sequence shown here is derived from an EMBL/GenBank/DDBJ whole genome shotgun (WGS) entry which is preliminary data.</text>
</comment>
<dbReference type="RefSeq" id="WP_058571688.1">
    <property type="nucleotide sequence ID" value="NZ_LOPV01000133.1"/>
</dbReference>
<dbReference type="InterPro" id="IPR054468">
    <property type="entry name" value="NrSPol-like_HBD"/>
</dbReference>
<name>A0A0W1SQ39_9EURY</name>
<evidence type="ECO:0000313" key="4">
    <source>
        <dbReference type="Proteomes" id="UP000053157"/>
    </source>
</evidence>
<dbReference type="OrthoDB" id="238910at2157"/>
<feature type="domain" description="NrS-1 polymerase-like HBD" evidence="2">
    <location>
        <begin position="273"/>
        <end position="342"/>
    </location>
</feature>
<protein>
    <recommendedName>
        <fullName evidence="2">NrS-1 polymerase-like HBD domain-containing protein</fullName>
    </recommendedName>
</protein>
<gene>
    <name evidence="3" type="ORF">AUR66_11595</name>
</gene>
<evidence type="ECO:0000313" key="3">
    <source>
        <dbReference type="EMBL" id="KTG28453.1"/>
    </source>
</evidence>
<proteinExistence type="predicted"/>